<keyword evidence="3" id="KW-1185">Reference proteome</keyword>
<gene>
    <name evidence="2" type="ORF">GCM10007047_09090</name>
</gene>
<comment type="caution">
    <text evidence="2">The sequence shown here is derived from an EMBL/GenBank/DDBJ whole genome shotgun (WGS) entry which is preliminary data.</text>
</comment>
<keyword evidence="1" id="KW-1133">Transmembrane helix</keyword>
<accession>A0A8J3DI44</accession>
<dbReference type="EMBL" id="BMXG01000004">
    <property type="protein sequence ID" value="GHB95481.1"/>
    <property type="molecule type" value="Genomic_DNA"/>
</dbReference>
<feature type="transmembrane region" description="Helical" evidence="1">
    <location>
        <begin position="178"/>
        <end position="195"/>
    </location>
</feature>
<dbReference type="Proteomes" id="UP000642829">
    <property type="component" value="Unassembled WGS sequence"/>
</dbReference>
<reference evidence="2" key="1">
    <citation type="journal article" date="2014" name="Int. J. Syst. Evol. Microbiol.">
        <title>Complete genome sequence of Corynebacterium casei LMG S-19264T (=DSM 44701T), isolated from a smear-ripened cheese.</title>
        <authorList>
            <consortium name="US DOE Joint Genome Institute (JGI-PGF)"/>
            <person name="Walter F."/>
            <person name="Albersmeier A."/>
            <person name="Kalinowski J."/>
            <person name="Ruckert C."/>
        </authorList>
    </citation>
    <scope>NUCLEOTIDE SEQUENCE</scope>
    <source>
        <strain evidence="2">KCTC 12870</strain>
    </source>
</reference>
<evidence type="ECO:0000313" key="2">
    <source>
        <dbReference type="EMBL" id="GHB95481.1"/>
    </source>
</evidence>
<evidence type="ECO:0000256" key="1">
    <source>
        <dbReference type="SAM" id="Phobius"/>
    </source>
</evidence>
<name>A0A8J3DI44_9BACT</name>
<dbReference type="AlphaFoldDB" id="A0A8J3DI44"/>
<proteinExistence type="predicted"/>
<keyword evidence="1" id="KW-0812">Transmembrane</keyword>
<dbReference type="RefSeq" id="WP_189512308.1">
    <property type="nucleotide sequence ID" value="NZ_BMXG01000004.1"/>
</dbReference>
<sequence>MIPTNLKNISVIGLLAITAATTEGAIIINFEEAPNGSITNVSPGAPYTNSGFVLTPINADAAVFGAGSGQVLIGDTSAWLGFASNNTFTLTYNSGSFDLISLEIGPSDLGSGTSDFSIVGFRPSMPNLTSDSLGLLTAQNLVLNWTGLSSVTITAFVSDGGIDDLVLIPNAAIIPEPSTYIAMTGFVILGVFLWARRTKANRAKEAKA</sequence>
<keyword evidence="1" id="KW-0472">Membrane</keyword>
<organism evidence="2 3">
    <name type="scientific">Cerasicoccus arenae</name>
    <dbReference type="NCBI Taxonomy" id="424488"/>
    <lineage>
        <taxon>Bacteria</taxon>
        <taxon>Pseudomonadati</taxon>
        <taxon>Verrucomicrobiota</taxon>
        <taxon>Opitutia</taxon>
        <taxon>Puniceicoccales</taxon>
        <taxon>Cerasicoccaceae</taxon>
        <taxon>Cerasicoccus</taxon>
    </lineage>
</organism>
<protein>
    <submittedName>
        <fullName evidence="2">Uncharacterized protein</fullName>
    </submittedName>
</protein>
<evidence type="ECO:0000313" key="3">
    <source>
        <dbReference type="Proteomes" id="UP000642829"/>
    </source>
</evidence>
<reference evidence="2" key="2">
    <citation type="submission" date="2020-09" db="EMBL/GenBank/DDBJ databases">
        <authorList>
            <person name="Sun Q."/>
            <person name="Kim S."/>
        </authorList>
    </citation>
    <scope>NUCLEOTIDE SEQUENCE</scope>
    <source>
        <strain evidence="2">KCTC 12870</strain>
    </source>
</reference>